<keyword evidence="5" id="KW-0677">Repeat</keyword>
<comment type="subcellular location">
    <subcellularLocation>
        <location evidence="1">Cell membrane</location>
        <topology evidence="1">Multi-pass membrane protein</topology>
    </subcellularLocation>
</comment>
<feature type="region of interest" description="Disordered" evidence="10">
    <location>
        <begin position="1"/>
        <end position="97"/>
    </location>
</feature>
<keyword evidence="6" id="KW-0106">Calcium</keyword>
<feature type="repeat" description="ANK" evidence="9">
    <location>
        <begin position="127"/>
        <end position="159"/>
    </location>
</feature>
<dbReference type="InterPro" id="IPR002110">
    <property type="entry name" value="Ankyrin_rpt"/>
</dbReference>
<feature type="transmembrane region" description="Helical" evidence="11">
    <location>
        <begin position="332"/>
        <end position="350"/>
    </location>
</feature>
<feature type="compositionally biased region" description="Polar residues" evidence="10">
    <location>
        <begin position="1"/>
        <end position="13"/>
    </location>
</feature>
<protein>
    <submittedName>
        <fullName evidence="12">Uncharacterized protein</fullName>
    </submittedName>
</protein>
<dbReference type="InterPro" id="IPR024862">
    <property type="entry name" value="TRPV"/>
</dbReference>
<sequence length="809" mass="90376">MATSMSSLITATRSFHRPPGANSRGELRKIGGSFIQKASPALKPGDKPAPPTAGAGSFGRKSSAPFPIAETMTSLSDLPEVDTMERDPANRSPDDEELMQACQEGDHRHVKSVLFRGNVHINMVDEDGLTPLIKAVRYGHPKIVHILLQAGADTTVVDKFYRTAWYFACFSSAAPVGRHWRCMLELCSAVFEEDLTPEIILTACYSNQSRVLNVLLEHFKRTIPSRDSKNWCKFEFWDLNKLDDFEVQMTWPDGSKSPAGQTALYALIDKEKKRALVHPTIRGLLLWKWNKYGRYIFYLELFMHTLSVACLSGSAATLRFGELETRDLNSRVPNLLLQGVSLMVGVLFFVRDMFDMNNRHKRKQKARFMRHVGSLLAFVLNLAVMILYVMDSAEVQGRVTAAANGTAAAGAETLVSETRKWLFRVFGLTIVWIWMRFFNYLELVDWIGSFFIMVERIIREDLTRWAIVILVTMPGFSLAFNLIFDIVLYEYEVDPLSSDAVLAETAHLRNTYIGWHNAIFGQFLVMFSLDSWPRGQNEPISAILLVGFVVMLNLISVNLLIAMMASTYEAVKDDALPEWNFRQARFIMERSYLFSRDFVRYKEDYNPYKFEGFYYHIFPNLKEDHEHGDIADAADGREHVTMETFEEAQGATMAKMESLRALMYQVQENQDTLRSLISTMINPGFDSKAASPKGSVVTDKGSTGASLARKKLTAALSSDSMASNGSFSKPPVTPERTLSGSASVEKAEDKDEALEMFMTDIVNDGETPDQDSAGSTAVGGNAEGSGDSGILEINPGFALPGQPDGKGDP</sequence>
<keyword evidence="11" id="KW-0472">Membrane</keyword>
<proteinExistence type="predicted"/>
<dbReference type="PANTHER" id="PTHR10582:SF2">
    <property type="entry name" value="INACTIVE"/>
    <property type="match status" value="1"/>
</dbReference>
<keyword evidence="2" id="KW-0813">Transport</keyword>
<keyword evidence="4" id="KW-0109">Calcium transport</keyword>
<evidence type="ECO:0000256" key="7">
    <source>
        <dbReference type="ARBA" id="ARBA00023065"/>
    </source>
</evidence>
<keyword evidence="11" id="KW-0812">Transmembrane</keyword>
<evidence type="ECO:0000256" key="8">
    <source>
        <dbReference type="ARBA" id="ARBA00023303"/>
    </source>
</evidence>
<dbReference type="PROSITE" id="PS50297">
    <property type="entry name" value="ANK_REP_REGION"/>
    <property type="match status" value="1"/>
</dbReference>
<dbReference type="PANTHER" id="PTHR10582">
    <property type="entry name" value="TRANSIENT RECEPTOR POTENTIAL ION CHANNEL PROTEIN"/>
    <property type="match status" value="1"/>
</dbReference>
<dbReference type="SUPFAM" id="SSF48403">
    <property type="entry name" value="Ankyrin repeat"/>
    <property type="match status" value="1"/>
</dbReference>
<evidence type="ECO:0000256" key="1">
    <source>
        <dbReference type="ARBA" id="ARBA00004651"/>
    </source>
</evidence>
<evidence type="ECO:0000256" key="2">
    <source>
        <dbReference type="ARBA" id="ARBA00022448"/>
    </source>
</evidence>
<name>A0A6U5CN74_HEMAN</name>
<dbReference type="SMART" id="SM00248">
    <property type="entry name" value="ANK"/>
    <property type="match status" value="1"/>
</dbReference>
<evidence type="ECO:0000256" key="11">
    <source>
        <dbReference type="SAM" id="Phobius"/>
    </source>
</evidence>
<evidence type="ECO:0000256" key="6">
    <source>
        <dbReference type="ARBA" id="ARBA00022837"/>
    </source>
</evidence>
<keyword evidence="7" id="KW-0406">Ion transport</keyword>
<feature type="transmembrane region" description="Helical" evidence="11">
    <location>
        <begin position="541"/>
        <end position="565"/>
    </location>
</feature>
<gene>
    <name evidence="12" type="ORF">HAND00432_LOCUS36432</name>
</gene>
<dbReference type="InterPro" id="IPR036770">
    <property type="entry name" value="Ankyrin_rpt-contain_sf"/>
</dbReference>
<evidence type="ECO:0000313" key="12">
    <source>
        <dbReference type="EMBL" id="CAD8985419.1"/>
    </source>
</evidence>
<dbReference type="GO" id="GO:0098703">
    <property type="term" value="P:calcium ion import across plasma membrane"/>
    <property type="evidence" value="ECO:0007669"/>
    <property type="project" value="TreeGrafter"/>
</dbReference>
<evidence type="ECO:0000256" key="5">
    <source>
        <dbReference type="ARBA" id="ARBA00022737"/>
    </source>
</evidence>
<organism evidence="12">
    <name type="scientific">Hemiselmis andersenii</name>
    <name type="common">Cryptophyte alga</name>
    <dbReference type="NCBI Taxonomy" id="464988"/>
    <lineage>
        <taxon>Eukaryota</taxon>
        <taxon>Cryptophyceae</taxon>
        <taxon>Cryptomonadales</taxon>
        <taxon>Hemiselmidaceae</taxon>
        <taxon>Hemiselmis</taxon>
    </lineage>
</organism>
<keyword evidence="9" id="KW-0040">ANK repeat</keyword>
<keyword evidence="11" id="KW-1133">Transmembrane helix</keyword>
<reference evidence="12" key="1">
    <citation type="submission" date="2021-01" db="EMBL/GenBank/DDBJ databases">
        <authorList>
            <person name="Corre E."/>
            <person name="Pelletier E."/>
            <person name="Niang G."/>
            <person name="Scheremetjew M."/>
            <person name="Finn R."/>
            <person name="Kale V."/>
            <person name="Holt S."/>
            <person name="Cochrane G."/>
            <person name="Meng A."/>
            <person name="Brown T."/>
            <person name="Cohen L."/>
        </authorList>
    </citation>
    <scope>NUCLEOTIDE SEQUENCE</scope>
    <source>
        <strain evidence="12">CCMP644</strain>
    </source>
</reference>
<feature type="compositionally biased region" description="Polar residues" evidence="10">
    <location>
        <begin position="718"/>
        <end position="727"/>
    </location>
</feature>
<dbReference type="GO" id="GO:0005886">
    <property type="term" value="C:plasma membrane"/>
    <property type="evidence" value="ECO:0007669"/>
    <property type="project" value="UniProtKB-SubCell"/>
</dbReference>
<feature type="transmembrane region" description="Helical" evidence="11">
    <location>
        <begin position="371"/>
        <end position="390"/>
    </location>
</feature>
<accession>A0A6U5CN74</accession>
<evidence type="ECO:0000256" key="9">
    <source>
        <dbReference type="PROSITE-ProRule" id="PRU00023"/>
    </source>
</evidence>
<dbReference type="EMBL" id="HBFX01060508">
    <property type="protein sequence ID" value="CAD8985419.1"/>
    <property type="molecule type" value="Transcribed_RNA"/>
</dbReference>
<feature type="compositionally biased region" description="Basic and acidic residues" evidence="10">
    <location>
        <begin position="83"/>
        <end position="93"/>
    </location>
</feature>
<evidence type="ECO:0000256" key="4">
    <source>
        <dbReference type="ARBA" id="ARBA00022568"/>
    </source>
</evidence>
<dbReference type="GO" id="GO:0005216">
    <property type="term" value="F:monoatomic ion channel activity"/>
    <property type="evidence" value="ECO:0007669"/>
    <property type="project" value="InterPro"/>
</dbReference>
<feature type="transmembrane region" description="Helical" evidence="11">
    <location>
        <begin position="295"/>
        <end position="320"/>
    </location>
</feature>
<keyword evidence="8" id="KW-0407">Ion channel</keyword>
<dbReference type="AlphaFoldDB" id="A0A6U5CN74"/>
<dbReference type="PROSITE" id="PS50088">
    <property type="entry name" value="ANK_REPEAT"/>
    <property type="match status" value="1"/>
</dbReference>
<dbReference type="Pfam" id="PF12796">
    <property type="entry name" value="Ank_2"/>
    <property type="match status" value="1"/>
</dbReference>
<keyword evidence="3" id="KW-1003">Cell membrane</keyword>
<evidence type="ECO:0000256" key="3">
    <source>
        <dbReference type="ARBA" id="ARBA00022475"/>
    </source>
</evidence>
<dbReference type="Gene3D" id="1.25.40.20">
    <property type="entry name" value="Ankyrin repeat-containing domain"/>
    <property type="match status" value="1"/>
</dbReference>
<evidence type="ECO:0000256" key="10">
    <source>
        <dbReference type="SAM" id="MobiDB-lite"/>
    </source>
</evidence>
<feature type="region of interest" description="Disordered" evidence="10">
    <location>
        <begin position="718"/>
        <end position="809"/>
    </location>
</feature>
<feature type="transmembrane region" description="Helical" evidence="11">
    <location>
        <begin position="462"/>
        <end position="484"/>
    </location>
</feature>